<gene>
    <name evidence="2" type="ORF">CSW57_07845</name>
</gene>
<dbReference type="RefSeq" id="WP_099382269.1">
    <property type="nucleotide sequence ID" value="NZ_PEBD01000005.1"/>
</dbReference>
<evidence type="ECO:0000313" key="3">
    <source>
        <dbReference type="Proteomes" id="UP000225108"/>
    </source>
</evidence>
<dbReference type="InterPro" id="IPR050266">
    <property type="entry name" value="AB_hydrolase_sf"/>
</dbReference>
<organism evidence="2 3">
    <name type="scientific">Williamsia marianensis</name>
    <dbReference type="NCBI Taxonomy" id="85044"/>
    <lineage>
        <taxon>Bacteria</taxon>
        <taxon>Bacillati</taxon>
        <taxon>Actinomycetota</taxon>
        <taxon>Actinomycetes</taxon>
        <taxon>Mycobacteriales</taxon>
        <taxon>Nocardiaceae</taxon>
        <taxon>Williamsia</taxon>
    </lineage>
</organism>
<dbReference type="Proteomes" id="UP000225108">
    <property type="component" value="Unassembled WGS sequence"/>
</dbReference>
<dbReference type="SUPFAM" id="SSF53474">
    <property type="entry name" value="alpha/beta-Hydrolases"/>
    <property type="match status" value="1"/>
</dbReference>
<dbReference type="PRINTS" id="PR00111">
    <property type="entry name" value="ABHYDROLASE"/>
</dbReference>
<feature type="domain" description="AB hydrolase-1" evidence="1">
    <location>
        <begin position="27"/>
        <end position="254"/>
    </location>
</feature>
<dbReference type="InterPro" id="IPR029058">
    <property type="entry name" value="AB_hydrolase_fold"/>
</dbReference>
<dbReference type="GO" id="GO:0016787">
    <property type="term" value="F:hydrolase activity"/>
    <property type="evidence" value="ECO:0007669"/>
    <property type="project" value="UniProtKB-KW"/>
</dbReference>
<dbReference type="Gene3D" id="3.40.50.1820">
    <property type="entry name" value="alpha/beta hydrolase"/>
    <property type="match status" value="1"/>
</dbReference>
<dbReference type="EMBL" id="PEBD01000005">
    <property type="protein sequence ID" value="PHV67583.1"/>
    <property type="molecule type" value="Genomic_DNA"/>
</dbReference>
<protein>
    <submittedName>
        <fullName evidence="2">Alpha/beta hydrolase</fullName>
    </submittedName>
</protein>
<evidence type="ECO:0000313" key="2">
    <source>
        <dbReference type="EMBL" id="PHV67583.1"/>
    </source>
</evidence>
<dbReference type="Pfam" id="PF00561">
    <property type="entry name" value="Abhydrolase_1"/>
    <property type="match status" value="1"/>
</dbReference>
<dbReference type="InterPro" id="IPR000639">
    <property type="entry name" value="Epox_hydrolase-like"/>
</dbReference>
<name>A0A2G3PPC0_WILMA</name>
<reference evidence="2 3" key="1">
    <citation type="submission" date="2017-10" db="EMBL/GenBank/DDBJ databases">
        <title>The draft genome sequence of Williamsia sp. BULT 1.1 isolated from the semi-arid grassland soils from South Africa.</title>
        <authorList>
            <person name="Kabwe M.H."/>
            <person name="Govender N."/>
            <person name="Mutseka Lunga P."/>
            <person name="Vikram S."/>
            <person name="Makhalanyane T.P."/>
        </authorList>
    </citation>
    <scope>NUCLEOTIDE SEQUENCE [LARGE SCALE GENOMIC DNA]</scope>
    <source>
        <strain evidence="2 3">BULT 1.1</strain>
    </source>
</reference>
<dbReference type="InterPro" id="IPR000073">
    <property type="entry name" value="AB_hydrolase_1"/>
</dbReference>
<dbReference type="PANTHER" id="PTHR43798">
    <property type="entry name" value="MONOACYLGLYCEROL LIPASE"/>
    <property type="match status" value="1"/>
</dbReference>
<evidence type="ECO:0000259" key="1">
    <source>
        <dbReference type="Pfam" id="PF00561"/>
    </source>
</evidence>
<accession>A0A2G3PPC0</accession>
<dbReference type="PRINTS" id="PR00412">
    <property type="entry name" value="EPOXHYDRLASE"/>
</dbReference>
<comment type="caution">
    <text evidence="2">The sequence shown here is derived from an EMBL/GenBank/DDBJ whole genome shotgun (WGS) entry which is preliminary data.</text>
</comment>
<dbReference type="AlphaFoldDB" id="A0A2G3PPC0"/>
<sequence length="275" mass="29607">MPEVVVGGTTIGYHDTGVPAGVPGAQTVVFAHGLLFDSRMFEAQVEVLRGRYRCVAFDWRGQGTSPPTVDGYDIETLTRDALGVLRALDIGPVHWVGLSMGGFVGLRLGARHAEMIRSLTLLDTSARAETPGTVREYKRLAWTQQLIGFGPIASMVAPHMFGPSYRRDPRNKASLDRWRQAVGQRKRSCVRKAVYGVAERASVDHEIGAIAVPTLVLVGADDAATPPSESEHIASSIPTARLQVIDNCGHSSTVEQPGAISAHLADFLAEVSRTQ</sequence>
<proteinExistence type="predicted"/>
<keyword evidence="2" id="KW-0378">Hydrolase</keyword>